<dbReference type="GO" id="GO:0022857">
    <property type="term" value="F:transmembrane transporter activity"/>
    <property type="evidence" value="ECO:0007669"/>
    <property type="project" value="InterPro"/>
</dbReference>
<dbReference type="Gene3D" id="3.40.50.1000">
    <property type="entry name" value="HAD superfamily/HAD-like"/>
    <property type="match status" value="1"/>
</dbReference>
<dbReference type="Pfam" id="PF13671">
    <property type="entry name" value="AAA_33"/>
    <property type="match status" value="1"/>
</dbReference>
<dbReference type="PANTHER" id="PTHR12083:SF9">
    <property type="entry name" value="BIFUNCTIONAL POLYNUCLEOTIDE PHOSPHATASE_KINASE"/>
    <property type="match status" value="1"/>
</dbReference>
<organism evidence="8 9">
    <name type="scientific">Claviceps pusilla</name>
    <dbReference type="NCBI Taxonomy" id="123648"/>
    <lineage>
        <taxon>Eukaryota</taxon>
        <taxon>Fungi</taxon>
        <taxon>Dikarya</taxon>
        <taxon>Ascomycota</taxon>
        <taxon>Pezizomycotina</taxon>
        <taxon>Sordariomycetes</taxon>
        <taxon>Hypocreomycetidae</taxon>
        <taxon>Hypocreales</taxon>
        <taxon>Clavicipitaceae</taxon>
        <taxon>Claviceps</taxon>
    </lineage>
</organism>
<evidence type="ECO:0000256" key="6">
    <source>
        <dbReference type="SAM" id="Phobius"/>
    </source>
</evidence>
<dbReference type="InterPro" id="IPR023214">
    <property type="entry name" value="HAD_sf"/>
</dbReference>
<dbReference type="InterPro" id="IPR027417">
    <property type="entry name" value="P-loop_NTPase"/>
</dbReference>
<dbReference type="Pfam" id="PF08645">
    <property type="entry name" value="PNK3P"/>
    <property type="match status" value="1"/>
</dbReference>
<dbReference type="InterPro" id="IPR036259">
    <property type="entry name" value="MFS_trans_sf"/>
</dbReference>
<feature type="transmembrane region" description="Helical" evidence="6">
    <location>
        <begin position="765"/>
        <end position="784"/>
    </location>
</feature>
<dbReference type="EMBL" id="SRPW01001367">
    <property type="protein sequence ID" value="KAG6002111.1"/>
    <property type="molecule type" value="Genomic_DNA"/>
</dbReference>
<evidence type="ECO:0000256" key="4">
    <source>
        <dbReference type="ARBA" id="ARBA00023136"/>
    </source>
</evidence>
<keyword evidence="2 6" id="KW-0812">Transmembrane</keyword>
<dbReference type="InterPro" id="IPR013954">
    <property type="entry name" value="PNK3P"/>
</dbReference>
<gene>
    <name evidence="8" type="ORF">E4U43_001170</name>
</gene>
<dbReference type="GO" id="GO:0003690">
    <property type="term" value="F:double-stranded DNA binding"/>
    <property type="evidence" value="ECO:0007669"/>
    <property type="project" value="TreeGrafter"/>
</dbReference>
<dbReference type="SUPFAM" id="SSF56784">
    <property type="entry name" value="HAD-like"/>
    <property type="match status" value="1"/>
</dbReference>
<dbReference type="NCBIfam" id="TIGR01664">
    <property type="entry name" value="DNA-3'-Pase"/>
    <property type="match status" value="1"/>
</dbReference>
<evidence type="ECO:0000313" key="9">
    <source>
        <dbReference type="Proteomes" id="UP000748025"/>
    </source>
</evidence>
<dbReference type="InterPro" id="IPR036412">
    <property type="entry name" value="HAD-like_sf"/>
</dbReference>
<reference evidence="8" key="1">
    <citation type="journal article" date="2020" name="bioRxiv">
        <title>Whole genome comparisons of ergot fungi reveals the divergence and evolution of species within the genus Claviceps are the result of varying mechanisms driving genome evolution and host range expansion.</title>
        <authorList>
            <person name="Wyka S.A."/>
            <person name="Mondo S.J."/>
            <person name="Liu M."/>
            <person name="Dettman J."/>
            <person name="Nalam V."/>
            <person name="Broders K.D."/>
        </authorList>
    </citation>
    <scope>NUCLEOTIDE SEQUENCE</scope>
    <source>
        <strain evidence="8">CCC 602</strain>
    </source>
</reference>
<keyword evidence="4 6" id="KW-0472">Membrane</keyword>
<evidence type="ECO:0000313" key="8">
    <source>
        <dbReference type="EMBL" id="KAG6002111.1"/>
    </source>
</evidence>
<dbReference type="NCBIfam" id="TIGR01662">
    <property type="entry name" value="HAD-SF-IIIA"/>
    <property type="match status" value="1"/>
</dbReference>
<evidence type="ECO:0000256" key="2">
    <source>
        <dbReference type="ARBA" id="ARBA00022692"/>
    </source>
</evidence>
<evidence type="ECO:0000259" key="7">
    <source>
        <dbReference type="PROSITE" id="PS50850"/>
    </source>
</evidence>
<proteinExistence type="predicted"/>
<protein>
    <recommendedName>
        <fullName evidence="7">Major facilitator superfamily (MFS) profile domain-containing protein</fullName>
    </recommendedName>
</protein>
<dbReference type="PANTHER" id="PTHR12083">
    <property type="entry name" value="BIFUNCTIONAL POLYNUCLEOTIDE PHOSPHATASE/KINASE"/>
    <property type="match status" value="1"/>
</dbReference>
<evidence type="ECO:0000256" key="1">
    <source>
        <dbReference type="ARBA" id="ARBA00004141"/>
    </source>
</evidence>
<dbReference type="Pfam" id="PF00083">
    <property type="entry name" value="Sugar_tr"/>
    <property type="match status" value="1"/>
</dbReference>
<feature type="domain" description="Major facilitator superfamily (MFS) profile" evidence="7">
    <location>
        <begin position="687"/>
        <end position="807"/>
    </location>
</feature>
<comment type="subcellular location">
    <subcellularLocation>
        <location evidence="1">Membrane</location>
        <topology evidence="1">Multi-pass membrane protein</topology>
    </subcellularLocation>
</comment>
<dbReference type="InterPro" id="IPR020846">
    <property type="entry name" value="MFS_dom"/>
</dbReference>
<evidence type="ECO:0000256" key="3">
    <source>
        <dbReference type="ARBA" id="ARBA00022989"/>
    </source>
</evidence>
<keyword evidence="3 6" id="KW-1133">Transmembrane helix</keyword>
<dbReference type="Proteomes" id="UP000748025">
    <property type="component" value="Unassembled WGS sequence"/>
</dbReference>
<feature type="region of interest" description="Disordered" evidence="5">
    <location>
        <begin position="1"/>
        <end position="26"/>
    </location>
</feature>
<dbReference type="Gene3D" id="1.20.1250.20">
    <property type="entry name" value="MFS general substrate transporter like domains"/>
    <property type="match status" value="1"/>
</dbReference>
<dbReference type="GO" id="GO:0046403">
    <property type="term" value="F:polynucleotide 3'-phosphatase activity"/>
    <property type="evidence" value="ECO:0007669"/>
    <property type="project" value="TreeGrafter"/>
</dbReference>
<dbReference type="GO" id="GO:0006281">
    <property type="term" value="P:DNA repair"/>
    <property type="evidence" value="ECO:0007669"/>
    <property type="project" value="TreeGrafter"/>
</dbReference>
<accession>A0A9P7NAQ2</accession>
<keyword evidence="9" id="KW-1185">Reference proteome</keyword>
<dbReference type="InterPro" id="IPR006549">
    <property type="entry name" value="HAD-SF_hydro_IIIA"/>
</dbReference>
<dbReference type="AlphaFoldDB" id="A0A9P7NAQ2"/>
<dbReference type="OrthoDB" id="19045at2759"/>
<dbReference type="Gene3D" id="3.40.50.300">
    <property type="entry name" value="P-loop containing nucleotide triphosphate hydrolases"/>
    <property type="match status" value="1"/>
</dbReference>
<dbReference type="InterPro" id="IPR006551">
    <property type="entry name" value="Polynucleotide_phosphatase"/>
</dbReference>
<dbReference type="PROSITE" id="PS50850">
    <property type="entry name" value="MFS"/>
    <property type="match status" value="1"/>
</dbReference>
<feature type="transmembrane region" description="Helical" evidence="6">
    <location>
        <begin position="735"/>
        <end position="753"/>
    </location>
</feature>
<dbReference type="SUPFAM" id="SSF52540">
    <property type="entry name" value="P-loop containing nucleoside triphosphate hydrolases"/>
    <property type="match status" value="1"/>
</dbReference>
<dbReference type="InterPro" id="IPR005828">
    <property type="entry name" value="MFS_sugar_transport-like"/>
</dbReference>
<comment type="caution">
    <text evidence="8">The sequence shown here is derived from an EMBL/GenBank/DDBJ whole genome shotgun (WGS) entry which is preliminary data.</text>
</comment>
<name>A0A9P7NAQ2_9HYPO</name>
<dbReference type="GO" id="GO:0046404">
    <property type="term" value="F:ATP-dependent polydeoxyribonucleotide 5'-hydroxyl-kinase activity"/>
    <property type="evidence" value="ECO:0007669"/>
    <property type="project" value="TreeGrafter"/>
</dbReference>
<dbReference type="GO" id="GO:0016020">
    <property type="term" value="C:membrane"/>
    <property type="evidence" value="ECO:0007669"/>
    <property type="project" value="UniProtKB-SubCell"/>
</dbReference>
<sequence length="807" mass="90046">MASVNSLGKRKLSDRSISPAPNPIKRQKELLTNSKKANFFVPTSQKTPSPITWSTRSHNDDVPPTLLVGRYQPTHHNPGQSPRRRFAVFDLDGTLIRTRSEGKHASHSADWKWWNEDVPGVLRALYMEKGYQVIILSNQGGISLENQSASKSKPGGRKRATMFKEKCENILEELDIPTSIYAATENDIFRKPRIGIWAEVCDDYDVSQEEIDLTKSFFVGDAAGRLAGPAGPDSVGPAEADFSSSDRDFATNVGLSFTTPDAYFGGHDAREMNFIRDFDIQDFPFEEVAALETTTDLKFQAKETQEMILFIGRPGAGKSTFFKKYLRDLGYQRVNQDTLGNLSKCVDRAKDLLGQGKSVVIDNTNRNVKTREAWITVAKEAKVPIRCLWFQTTFAVSKHNDAVRVFNKSLAADDDNMKRKILPRMAWASFDKDFQKPTLDEGFQDITEIPFKFRGTRDEYKIWAQYWTDYRLDDKKKKFELGKKRNMFDWRFAVTVDLPLLSELGTRSERMITRPEEDKVSQLDRPLAHFSRSIWRSEGSQFAMASCHERETDFESTTSLAMTSFEGRNMFPVKLRNESAPLGDPRQQPNEAPSLLCLGTDFLEATSHDPKPDRSAIHRQELPQIPALTGPALQLPEVLDVARESFSSQQVSPVLTMAGGVKKPVNIFRLNDLGEPQGVFNWRLWFAVISFGLLGAARGIDEGLISGAFNSADFKAAIHYASYSVVEKANIKANVSAMVQIGSVAGALIAFFACDRIGRIMATRLLCVLWSLGIAIFMIGGVHGNLGAIYAGRFVAGLGVGQTPVVG</sequence>
<dbReference type="SUPFAM" id="SSF103473">
    <property type="entry name" value="MFS general substrate transporter"/>
    <property type="match status" value="1"/>
</dbReference>
<evidence type="ECO:0000256" key="5">
    <source>
        <dbReference type="SAM" id="MobiDB-lite"/>
    </source>
</evidence>
<dbReference type="FunFam" id="3.40.50.300:FF:000737">
    <property type="entry name" value="Bifunctional polynucleotide phosphatase/kinase"/>
    <property type="match status" value="1"/>
</dbReference>